<dbReference type="Proteomes" id="UP000254939">
    <property type="component" value="Unassembled WGS sequence"/>
</dbReference>
<dbReference type="EMBL" id="NAAC01000041">
    <property type="protein sequence ID" value="RDJ03957.1"/>
    <property type="molecule type" value="Genomic_DNA"/>
</dbReference>
<evidence type="ECO:0000313" key="2">
    <source>
        <dbReference type="Proteomes" id="UP000254939"/>
    </source>
</evidence>
<organism evidence="1 2">
    <name type="scientific">Rhizobium grahamii</name>
    <dbReference type="NCBI Taxonomy" id="1120045"/>
    <lineage>
        <taxon>Bacteria</taxon>
        <taxon>Pseudomonadati</taxon>
        <taxon>Pseudomonadota</taxon>
        <taxon>Alphaproteobacteria</taxon>
        <taxon>Hyphomicrobiales</taxon>
        <taxon>Rhizobiaceae</taxon>
        <taxon>Rhizobium/Agrobacterium group</taxon>
        <taxon>Rhizobium</taxon>
    </lineage>
</organism>
<sequence length="95" mass="10555">MFFRGSRYESIPEAEYTDADGRVIRYKRMRFIPATTGSRSYVVGSGDRPDLASASTLGDPERFWQLCDINRVMRPVDLTDQPGAIIAVPSPGDLA</sequence>
<comment type="caution">
    <text evidence="1">The sequence shown here is derived from an EMBL/GenBank/DDBJ whole genome shotgun (WGS) entry which is preliminary data.</text>
</comment>
<dbReference type="OrthoDB" id="9809850at2"/>
<name>A0A370KH09_9HYPH</name>
<protein>
    <recommendedName>
        <fullName evidence="3">LysM domain-containing protein</fullName>
    </recommendedName>
</protein>
<proteinExistence type="predicted"/>
<dbReference type="AlphaFoldDB" id="A0A370KH09"/>
<reference evidence="1 2" key="1">
    <citation type="submission" date="2017-03" db="EMBL/GenBank/DDBJ databases">
        <title>Genome analysis of Rhizobial strains effectives or ineffectives for nitrogen fixation isolated from bean seeds.</title>
        <authorList>
            <person name="Peralta H."/>
            <person name="Aguilar-Vera A."/>
            <person name="Mora Y."/>
            <person name="Vargas-Lagunas C."/>
            <person name="Girard L."/>
            <person name="Mora J."/>
        </authorList>
    </citation>
    <scope>NUCLEOTIDE SEQUENCE [LARGE SCALE GENOMIC DNA]</scope>
    <source>
        <strain evidence="1 2">CCGM3</strain>
    </source>
</reference>
<evidence type="ECO:0000313" key="1">
    <source>
        <dbReference type="EMBL" id="RDJ03957.1"/>
    </source>
</evidence>
<accession>A0A370KH09</accession>
<evidence type="ECO:0008006" key="3">
    <source>
        <dbReference type="Google" id="ProtNLM"/>
    </source>
</evidence>
<dbReference type="RefSeq" id="WP_016555763.1">
    <property type="nucleotide sequence ID" value="NZ_KZ857269.1"/>
</dbReference>
<gene>
    <name evidence="1" type="ORF">B5K06_29070</name>
</gene>